<evidence type="ECO:0000256" key="2">
    <source>
        <dbReference type="ARBA" id="ARBA00022448"/>
    </source>
</evidence>
<dbReference type="PROSITE" id="PS51847">
    <property type="entry name" value="SMP"/>
    <property type="match status" value="1"/>
</dbReference>
<feature type="region of interest" description="Disordered" evidence="9">
    <location>
        <begin position="618"/>
        <end position="745"/>
    </location>
</feature>
<accession>A0A9P3HLD4</accession>
<feature type="compositionally biased region" description="Polar residues" evidence="9">
    <location>
        <begin position="1379"/>
        <end position="1391"/>
    </location>
</feature>
<feature type="region of interest" description="Disordered" evidence="9">
    <location>
        <begin position="1345"/>
        <end position="1502"/>
    </location>
</feature>
<keyword evidence="7" id="KW-0446">Lipid-binding</keyword>
<feature type="compositionally biased region" description="Low complexity" evidence="9">
    <location>
        <begin position="1075"/>
        <end position="1086"/>
    </location>
</feature>
<feature type="region of interest" description="Disordered" evidence="9">
    <location>
        <begin position="760"/>
        <end position="850"/>
    </location>
</feature>
<organism evidence="11 12">
    <name type="scientific">Entomortierella parvispora</name>
    <dbReference type="NCBI Taxonomy" id="205924"/>
    <lineage>
        <taxon>Eukaryota</taxon>
        <taxon>Fungi</taxon>
        <taxon>Fungi incertae sedis</taxon>
        <taxon>Mucoromycota</taxon>
        <taxon>Mortierellomycotina</taxon>
        <taxon>Mortierellomycetes</taxon>
        <taxon>Mortierellales</taxon>
        <taxon>Mortierellaceae</taxon>
        <taxon>Entomortierella</taxon>
    </lineage>
</organism>
<evidence type="ECO:0000259" key="10">
    <source>
        <dbReference type="PROSITE" id="PS51847"/>
    </source>
</evidence>
<dbReference type="InterPro" id="IPR031468">
    <property type="entry name" value="SMP_LBD"/>
</dbReference>
<feature type="compositionally biased region" description="Polar residues" evidence="9">
    <location>
        <begin position="807"/>
        <end position="848"/>
    </location>
</feature>
<evidence type="ECO:0000256" key="6">
    <source>
        <dbReference type="ARBA" id="ARBA00023055"/>
    </source>
</evidence>
<evidence type="ECO:0000313" key="11">
    <source>
        <dbReference type="EMBL" id="GJJ78884.1"/>
    </source>
</evidence>
<keyword evidence="3" id="KW-0812">Transmembrane</keyword>
<evidence type="ECO:0000256" key="5">
    <source>
        <dbReference type="ARBA" id="ARBA00022989"/>
    </source>
</evidence>
<feature type="compositionally biased region" description="Gly residues" evidence="9">
    <location>
        <begin position="1287"/>
        <end position="1298"/>
    </location>
</feature>
<feature type="compositionally biased region" description="Low complexity" evidence="9">
    <location>
        <begin position="533"/>
        <end position="546"/>
    </location>
</feature>
<feature type="compositionally biased region" description="Polar residues" evidence="9">
    <location>
        <begin position="1439"/>
        <end position="1456"/>
    </location>
</feature>
<name>A0A9P3HLD4_9FUNG</name>
<feature type="region of interest" description="Disordered" evidence="9">
    <location>
        <begin position="1515"/>
        <end position="1552"/>
    </location>
</feature>
<dbReference type="PANTHER" id="PTHR13466">
    <property type="entry name" value="TEX2 PROTEIN-RELATED"/>
    <property type="match status" value="1"/>
</dbReference>
<feature type="compositionally biased region" description="Low complexity" evidence="9">
    <location>
        <begin position="1524"/>
        <end position="1538"/>
    </location>
</feature>
<feature type="compositionally biased region" description="Polar residues" evidence="9">
    <location>
        <begin position="724"/>
        <end position="740"/>
    </location>
</feature>
<evidence type="ECO:0000313" key="12">
    <source>
        <dbReference type="Proteomes" id="UP000827284"/>
    </source>
</evidence>
<feature type="compositionally biased region" description="Polar residues" evidence="9">
    <location>
        <begin position="1089"/>
        <end position="1101"/>
    </location>
</feature>
<feature type="domain" description="SMP-LTD" evidence="10">
    <location>
        <begin position="326"/>
        <end position="517"/>
    </location>
</feature>
<dbReference type="GO" id="GO:0015914">
    <property type="term" value="P:phospholipid transport"/>
    <property type="evidence" value="ECO:0007669"/>
    <property type="project" value="TreeGrafter"/>
</dbReference>
<reference evidence="11" key="2">
    <citation type="journal article" date="2022" name="Microbiol. Resour. Announc.">
        <title>Whole-Genome Sequence of Entomortierella parvispora E1425, a Mucoromycotan Fungus Associated with Burkholderiaceae-Related Endosymbiotic Bacteria.</title>
        <authorList>
            <person name="Herlambang A."/>
            <person name="Guo Y."/>
            <person name="Takashima Y."/>
            <person name="Narisawa K."/>
            <person name="Ohta H."/>
            <person name="Nishizawa T."/>
        </authorList>
    </citation>
    <scope>NUCLEOTIDE SEQUENCE</scope>
    <source>
        <strain evidence="11">E1425</strain>
    </source>
</reference>
<protein>
    <recommendedName>
        <fullName evidence="10">SMP-LTD domain-containing protein</fullName>
    </recommendedName>
</protein>
<dbReference type="PANTHER" id="PTHR13466:SF19">
    <property type="entry name" value="NUCLEUS-VACUOLE JUNCTION PROTEIN 2"/>
    <property type="match status" value="1"/>
</dbReference>
<keyword evidence="6" id="KW-0445">Lipid transport</keyword>
<feature type="compositionally biased region" description="Low complexity" evidence="9">
    <location>
        <begin position="678"/>
        <end position="693"/>
    </location>
</feature>
<keyword evidence="12" id="KW-1185">Reference proteome</keyword>
<dbReference type="CDD" id="cd21675">
    <property type="entry name" value="SMP_TEX2"/>
    <property type="match status" value="1"/>
</dbReference>
<feature type="region of interest" description="Disordered" evidence="9">
    <location>
        <begin position="532"/>
        <end position="564"/>
    </location>
</feature>
<keyword evidence="8" id="KW-0472">Membrane</keyword>
<feature type="region of interest" description="Disordered" evidence="9">
    <location>
        <begin position="1075"/>
        <end position="1105"/>
    </location>
</feature>
<dbReference type="GO" id="GO:0008289">
    <property type="term" value="F:lipid binding"/>
    <property type="evidence" value="ECO:0007669"/>
    <property type="project" value="UniProtKB-KW"/>
</dbReference>
<evidence type="ECO:0000256" key="1">
    <source>
        <dbReference type="ARBA" id="ARBA00004586"/>
    </source>
</evidence>
<evidence type="ECO:0000256" key="3">
    <source>
        <dbReference type="ARBA" id="ARBA00022692"/>
    </source>
</evidence>
<keyword evidence="5" id="KW-1133">Transmembrane helix</keyword>
<feature type="region of interest" description="Disordered" evidence="9">
    <location>
        <begin position="118"/>
        <end position="141"/>
    </location>
</feature>
<gene>
    <name evidence="11" type="ORF">EMPS_11243</name>
</gene>
<evidence type="ECO:0000256" key="7">
    <source>
        <dbReference type="ARBA" id="ARBA00023121"/>
    </source>
</evidence>
<feature type="compositionally biased region" description="Low complexity" evidence="9">
    <location>
        <begin position="1006"/>
        <end position="1017"/>
    </location>
</feature>
<dbReference type="Proteomes" id="UP000827284">
    <property type="component" value="Unassembled WGS sequence"/>
</dbReference>
<dbReference type="GO" id="GO:0005789">
    <property type="term" value="C:endoplasmic reticulum membrane"/>
    <property type="evidence" value="ECO:0007669"/>
    <property type="project" value="UniProtKB-SubCell"/>
</dbReference>
<feature type="compositionally biased region" description="Basic and acidic residues" evidence="9">
    <location>
        <begin position="786"/>
        <end position="806"/>
    </location>
</feature>
<evidence type="ECO:0000256" key="4">
    <source>
        <dbReference type="ARBA" id="ARBA00022824"/>
    </source>
</evidence>
<evidence type="ECO:0000256" key="9">
    <source>
        <dbReference type="SAM" id="MobiDB-lite"/>
    </source>
</evidence>
<feature type="compositionally biased region" description="Low complexity" evidence="9">
    <location>
        <begin position="1392"/>
        <end position="1401"/>
    </location>
</feature>
<feature type="region of interest" description="Disordered" evidence="9">
    <location>
        <begin position="980"/>
        <end position="1030"/>
    </location>
</feature>
<keyword evidence="4" id="KW-0256">Endoplasmic reticulum</keyword>
<evidence type="ECO:0000256" key="8">
    <source>
        <dbReference type="ARBA" id="ARBA00023136"/>
    </source>
</evidence>
<proteinExistence type="predicted"/>
<feature type="compositionally biased region" description="Basic residues" evidence="9">
    <location>
        <begin position="119"/>
        <end position="136"/>
    </location>
</feature>
<comment type="subcellular location">
    <subcellularLocation>
        <location evidence="1">Endoplasmic reticulum membrane</location>
    </subcellularLocation>
</comment>
<dbReference type="EMBL" id="BQFW01000015">
    <property type="protein sequence ID" value="GJJ78884.1"/>
    <property type="molecule type" value="Genomic_DNA"/>
</dbReference>
<sequence>MGFFYGFLCGLLFIPFSVLAGVYYFFNYSESYAERRQEKLEEQALLEREEELDLDDMPSSLYASYLGQRHGGSPNAGNGLPGSGLVPEHLDPQYQFAGWISVKRIPEVDHRIIEPTVKKEKKHTTKNGHSGNRKGSHTIGGPLDEAGLGTGVAGSMGAGAALQDPRFTYLDTQNPHLSLPPCLQARFKDSKYGVVKGATMFIYENELMQECLGVITLPNYQISVPGQQKDSHVFSKRHPIWLKYSPSSTHSRRPTAESDSSLSAKDYYLSMVSCVDKEDLYFTLLRCAKLKTHSRSFLREIPKRDSTLFDKSAMNTLIRTIHSNEHQFQAAWLNALLGRIFLGVYKTPQIKDMVFQKMVDKLSRVRLPNFLNDMRMKSVHLGDGVPLITRPKLLTLKPNGDMIMDLSLLYQGGFRAEVEAEAVVTVTKKIQPIKVSLVLVMTLIKLEGRVQVWIKPPPCNRIWYGFYHKPHVEMKIEPVVSDKHITSNLIIKAIENKMLEAIAETMVLPNMDDIPFSDTNGVGGIFGEDIPPGGEAAAAQRGAAKALPKRSHSPGARSATIDVSDPIYNSPRTAIEIPHELRHRADTMYMSTPLYQNPSGARSHASLGDELMQTNYTYDSQNRRVGSPEEDPMRESGSPEASRIDPMSESPEALPSTRTLRVPGGCGIVLDRDIGSPNTGYESGGSSNTGNSTASRLLNRKAAANQKNSARHNRRGSLDPGLPSSYTTGSSLPTSSTMPFQPQGMGNVRTMEEHWSHYGIHEYEPSPPEGGKGLTNKEKKKLKHNKNSERNASEGDKVSVHSKDSGDTGSTHTGATRWTDNSGQTLLGVSSSQSTLDASGNSIYSPSGKSDKFSLSKMFHGFRKKHTKGSHSGSSFQLPNNNSMDALGQYGLGGDDNGSIVMEEDEDRQIADGMPFHSDPHSSNNGEPGDLSNAYLPQFRQKFESTPNLSSAAFTAEPEMGAVAQDGSGLLGYEEYELMPERREGSPVPSVYASSLFGDDPQDQVNSGSSNNGNSNNKSPTTPQNHHHHLLNISPKFGTALRKLRNRTHGGSASSKEELQIPSGDLHEALRLRPQQQAEPAKQAAPLENGSQYSLYPNGTQGAKEYEPSLLMNGAGQKLPHSSSLPFLTGRIQSQEDEQFPNGMLPGPFVPANSRNTIEPAHDPVDPSQPGIVRTFHIAPQIVLQKPSPHLNHTDADFFPQAAEGRSSQDDLSREDRRPQLQQYIPERQPLRQQPHPTSNMRVDRHLVENGVSPNGSASGLMRTPSRPRRHSINHPPSLAGTPNPGNGAGSNNGGGNGLHFPHFHFHGLGVSPASPLRREFSRNEDDPYVSTASPEHSLGIAQFPQAPMAPSPLPSPSFFRSRSPSSPPAPGPPPLSLLTNPVPSSFATTEASSRGSSAGGRSRDNSDSFSLASTASSSLSISGYASGSGRESSSSAATTPTNGQHHSSTFRNILSNLKHKKKDKGSAATSPSSQSSSILPTPPTHPHEHVYQEHPSTQIPDNTVLTMESRMLQEARAQEMRQQEQQQQQQQQQQLQLNFDHPIEQVQQQLP</sequence>
<dbReference type="GO" id="GO:1990456">
    <property type="term" value="P:mitochondrion-endoplasmic reticulum membrane tethering"/>
    <property type="evidence" value="ECO:0007669"/>
    <property type="project" value="TreeGrafter"/>
</dbReference>
<comment type="caution">
    <text evidence="11">The sequence shown here is derived from an EMBL/GenBank/DDBJ whole genome shotgun (WGS) entry which is preliminary data.</text>
</comment>
<keyword evidence="2" id="KW-0813">Transport</keyword>
<feature type="region of interest" description="Disordered" evidence="9">
    <location>
        <begin position="1248"/>
        <end position="1299"/>
    </location>
</feature>
<feature type="compositionally biased region" description="Low complexity" evidence="9">
    <location>
        <begin position="1408"/>
        <end position="1438"/>
    </location>
</feature>
<dbReference type="OrthoDB" id="26740at2759"/>
<dbReference type="GO" id="GO:0032865">
    <property type="term" value="C:ERMES complex"/>
    <property type="evidence" value="ECO:0007669"/>
    <property type="project" value="TreeGrafter"/>
</dbReference>
<feature type="compositionally biased region" description="Low complexity" evidence="9">
    <location>
        <begin position="1467"/>
        <end position="1480"/>
    </location>
</feature>
<feature type="compositionally biased region" description="Pro residues" evidence="9">
    <location>
        <begin position="1366"/>
        <end position="1376"/>
    </location>
</feature>
<reference evidence="11" key="1">
    <citation type="submission" date="2021-11" db="EMBL/GenBank/DDBJ databases">
        <authorList>
            <person name="Herlambang A."/>
            <person name="Guo Y."/>
            <person name="Takashima Y."/>
            <person name="Nishizawa T."/>
        </authorList>
    </citation>
    <scope>NUCLEOTIDE SEQUENCE</scope>
    <source>
        <strain evidence="11">E1425</strain>
    </source>
</reference>